<dbReference type="InterPro" id="IPR015500">
    <property type="entry name" value="Peptidase_S8_subtilisin-rel"/>
</dbReference>
<reference evidence="9 10" key="1">
    <citation type="submission" date="2021-10" db="EMBL/GenBank/DDBJ databases">
        <title>Anaerobic single-cell dispensing facilitates the cultivation of human gut bacteria.</title>
        <authorList>
            <person name="Afrizal A."/>
        </authorList>
    </citation>
    <scope>NUCLEOTIDE SEQUENCE [LARGE SCALE GENOMIC DNA]</scope>
    <source>
        <strain evidence="9 10">CLA-AA-H200</strain>
    </source>
</reference>
<feature type="domain" description="Peptidase S8/S53" evidence="7">
    <location>
        <begin position="117"/>
        <end position="310"/>
    </location>
</feature>
<evidence type="ECO:0000313" key="10">
    <source>
        <dbReference type="Proteomes" id="UP001198151"/>
    </source>
</evidence>
<accession>A0ABS8G0N5</accession>
<evidence type="ECO:0000256" key="6">
    <source>
        <dbReference type="RuleBase" id="RU003355"/>
    </source>
</evidence>
<dbReference type="PROSITE" id="PS00136">
    <property type="entry name" value="SUBTILASE_ASP"/>
    <property type="match status" value="1"/>
</dbReference>
<dbReference type="InterPro" id="IPR041365">
    <property type="entry name" value="CspB_prodomain"/>
</dbReference>
<feature type="active site" description="Charge relay system" evidence="5">
    <location>
        <position position="126"/>
    </location>
</feature>
<sequence>MSQKIENLLNLALAADPDERMRSEELSVGYDAKEREWELIIRYSGNLDRVREIAVSVTELLNGYAVILVSEERIGALAALPEVEFIEKPKSIYFQADVGRQTSCIDSVQIAPYALTGQGILIGVVDSGIDWENPDFRNEDGTTRIAALWDQTISGNPPRGYNSGTEYTEDEINRALAETDPAVRAGIVQSRDVSGHGTAVAGIAAGNGSGSEGRRFRGAAPEAKLVVVKMGIPRKDGFPRTTELMLGVDYVIRKAVEVRMPVAVNLSFGNTYGSHDGTSLVERFLNDIADTWKTVICVGSGNEGNSAGHASGTVGDEEEEVVELGVQQRQTSFSVQIWKSYVDEMDVSVAAPFGKRSGALREILGPQRIILDGTELLIYYGEPKPYSVRQEIYIDFIPVGSYVDAGVWQIILTPRRIVDGTYQMWLPSQAALNDGTAFLTPDSSFTLTIPSTAELVITAAAYDAYTFSYADFSGRGPLLTAFEEDGAVKPDLAAPGVRINAPVPGGGYREFSGTSFAVPFVTGSAALLMEWGIVNGNDAYLYGEKVKAYLRRGARQLPGYDTWPNALLGYGALCVKASLPGEQRT</sequence>
<dbReference type="Pfam" id="PF00082">
    <property type="entry name" value="Peptidase_S8"/>
    <property type="match status" value="2"/>
</dbReference>
<evidence type="ECO:0000256" key="1">
    <source>
        <dbReference type="ARBA" id="ARBA00011073"/>
    </source>
</evidence>
<keyword evidence="2 5" id="KW-0645">Protease</keyword>
<dbReference type="InterPro" id="IPR000209">
    <property type="entry name" value="Peptidase_S8/S53_dom"/>
</dbReference>
<dbReference type="PROSITE" id="PS00137">
    <property type="entry name" value="SUBTILASE_HIS"/>
    <property type="match status" value="1"/>
</dbReference>
<organism evidence="9 10">
    <name type="scientific">Ruminococcus turbiniformis</name>
    <dbReference type="NCBI Taxonomy" id="2881258"/>
    <lineage>
        <taxon>Bacteria</taxon>
        <taxon>Bacillati</taxon>
        <taxon>Bacillota</taxon>
        <taxon>Clostridia</taxon>
        <taxon>Eubacteriales</taxon>
        <taxon>Oscillospiraceae</taxon>
        <taxon>Ruminococcus</taxon>
    </lineage>
</organism>
<dbReference type="EMBL" id="JAJEQX010000022">
    <property type="protein sequence ID" value="MCC2255118.1"/>
    <property type="molecule type" value="Genomic_DNA"/>
</dbReference>
<protein>
    <submittedName>
        <fullName evidence="9">S8 family serine peptidase</fullName>
    </submittedName>
</protein>
<evidence type="ECO:0000256" key="5">
    <source>
        <dbReference type="PROSITE-ProRule" id="PRU01240"/>
    </source>
</evidence>
<keyword evidence="4 5" id="KW-0720">Serine protease</keyword>
<feature type="domain" description="Csp protease B prodomain" evidence="8">
    <location>
        <begin position="3"/>
        <end position="90"/>
    </location>
</feature>
<dbReference type="InterPro" id="IPR017310">
    <property type="entry name" value="Pept_S8A_subtilisin_clostridia"/>
</dbReference>
<evidence type="ECO:0000256" key="3">
    <source>
        <dbReference type="ARBA" id="ARBA00022801"/>
    </source>
</evidence>
<dbReference type="CDD" id="cd07478">
    <property type="entry name" value="Peptidases_S8_CspA-like"/>
    <property type="match status" value="1"/>
</dbReference>
<name>A0ABS8G0N5_9FIRM</name>
<keyword evidence="10" id="KW-1185">Reference proteome</keyword>
<dbReference type="PROSITE" id="PS00138">
    <property type="entry name" value="SUBTILASE_SER"/>
    <property type="match status" value="1"/>
</dbReference>
<evidence type="ECO:0000313" key="9">
    <source>
        <dbReference type="EMBL" id="MCC2255118.1"/>
    </source>
</evidence>
<dbReference type="PIRSF" id="PIRSF037894">
    <property type="entry name" value="Subtilisin_rel_CspABC"/>
    <property type="match status" value="1"/>
</dbReference>
<feature type="domain" description="Peptidase S8/S53" evidence="7">
    <location>
        <begin position="443"/>
        <end position="571"/>
    </location>
</feature>
<feature type="active site" description="Charge relay system" evidence="5">
    <location>
        <position position="196"/>
    </location>
</feature>
<dbReference type="InterPro" id="IPR023827">
    <property type="entry name" value="Peptidase_S8_Asp-AS"/>
</dbReference>
<dbReference type="Gene3D" id="3.30.70.2980">
    <property type="match status" value="1"/>
</dbReference>
<evidence type="ECO:0000256" key="4">
    <source>
        <dbReference type="ARBA" id="ARBA00022825"/>
    </source>
</evidence>
<dbReference type="PANTHER" id="PTHR43806:SF11">
    <property type="entry name" value="CEREVISIN-RELATED"/>
    <property type="match status" value="1"/>
</dbReference>
<dbReference type="InterPro" id="IPR050131">
    <property type="entry name" value="Peptidase_S8_subtilisin-like"/>
</dbReference>
<dbReference type="Gene3D" id="2.60.120.1290">
    <property type="match status" value="1"/>
</dbReference>
<evidence type="ECO:0000259" key="7">
    <source>
        <dbReference type="Pfam" id="PF00082"/>
    </source>
</evidence>
<feature type="active site" description="Charge relay system" evidence="5">
    <location>
        <position position="515"/>
    </location>
</feature>
<dbReference type="RefSeq" id="WP_227708219.1">
    <property type="nucleotide sequence ID" value="NZ_JAJEQX010000022.1"/>
</dbReference>
<gene>
    <name evidence="9" type="ORF">LKD70_11920</name>
</gene>
<dbReference type="Proteomes" id="UP001198151">
    <property type="component" value="Unassembled WGS sequence"/>
</dbReference>
<keyword evidence="3 5" id="KW-0378">Hydrolase</keyword>
<dbReference type="PRINTS" id="PR00723">
    <property type="entry name" value="SUBTILISIN"/>
</dbReference>
<comment type="similarity">
    <text evidence="1 5 6">Belongs to the peptidase S8 family.</text>
</comment>
<dbReference type="Gene3D" id="3.40.50.200">
    <property type="entry name" value="Peptidase S8/S53 domain"/>
    <property type="match status" value="1"/>
</dbReference>
<dbReference type="PANTHER" id="PTHR43806">
    <property type="entry name" value="PEPTIDASE S8"/>
    <property type="match status" value="1"/>
</dbReference>
<dbReference type="PROSITE" id="PS51892">
    <property type="entry name" value="SUBTILASE"/>
    <property type="match status" value="1"/>
</dbReference>
<evidence type="ECO:0000259" key="8">
    <source>
        <dbReference type="Pfam" id="PF18425"/>
    </source>
</evidence>
<dbReference type="Pfam" id="PF18425">
    <property type="entry name" value="CspB_prodomain"/>
    <property type="match status" value="1"/>
</dbReference>
<proteinExistence type="inferred from homology"/>
<evidence type="ECO:0000256" key="2">
    <source>
        <dbReference type="ARBA" id="ARBA00022670"/>
    </source>
</evidence>
<dbReference type="InterPro" id="IPR036852">
    <property type="entry name" value="Peptidase_S8/S53_dom_sf"/>
</dbReference>
<dbReference type="InterPro" id="IPR022398">
    <property type="entry name" value="Peptidase_S8_His-AS"/>
</dbReference>
<dbReference type="InterPro" id="IPR034045">
    <property type="entry name" value="Pep_S8_CspA-like"/>
</dbReference>
<dbReference type="InterPro" id="IPR023828">
    <property type="entry name" value="Peptidase_S8_Ser-AS"/>
</dbReference>
<comment type="caution">
    <text evidence="9">The sequence shown here is derived from an EMBL/GenBank/DDBJ whole genome shotgun (WGS) entry which is preliminary data.</text>
</comment>
<dbReference type="SUPFAM" id="SSF52743">
    <property type="entry name" value="Subtilisin-like"/>
    <property type="match status" value="1"/>
</dbReference>